<reference evidence="2 3" key="1">
    <citation type="submission" date="2024-01" db="EMBL/GenBank/DDBJ databases">
        <title>The genomes of 5 underutilized Papilionoideae crops provide insights into root nodulation and disease resistance.</title>
        <authorList>
            <person name="Yuan L."/>
        </authorList>
    </citation>
    <scope>NUCLEOTIDE SEQUENCE [LARGE SCALE GENOMIC DNA]</scope>
    <source>
        <strain evidence="2">LY-2023</strain>
        <tissue evidence="2">Leaf</tissue>
    </source>
</reference>
<dbReference type="Proteomes" id="UP001359559">
    <property type="component" value="Unassembled WGS sequence"/>
</dbReference>
<sequence length="96" mass="10942">MSFGANYYLMSNIKSRKCTLDANFLGLIFLQEAQPENMIIGSGYQTNDILIACVFKLQLFLGLFCLHSLVMNKKHSFDDEWSVGQNCHYSFLGSFL</sequence>
<dbReference type="EMBL" id="JAYKXN010000006">
    <property type="protein sequence ID" value="KAK7279481.1"/>
    <property type="molecule type" value="Genomic_DNA"/>
</dbReference>
<feature type="transmembrane region" description="Helical" evidence="1">
    <location>
        <begin position="49"/>
        <end position="70"/>
    </location>
</feature>
<evidence type="ECO:0000313" key="3">
    <source>
        <dbReference type="Proteomes" id="UP001359559"/>
    </source>
</evidence>
<organism evidence="2 3">
    <name type="scientific">Clitoria ternatea</name>
    <name type="common">Butterfly pea</name>
    <dbReference type="NCBI Taxonomy" id="43366"/>
    <lineage>
        <taxon>Eukaryota</taxon>
        <taxon>Viridiplantae</taxon>
        <taxon>Streptophyta</taxon>
        <taxon>Embryophyta</taxon>
        <taxon>Tracheophyta</taxon>
        <taxon>Spermatophyta</taxon>
        <taxon>Magnoliopsida</taxon>
        <taxon>eudicotyledons</taxon>
        <taxon>Gunneridae</taxon>
        <taxon>Pentapetalae</taxon>
        <taxon>rosids</taxon>
        <taxon>fabids</taxon>
        <taxon>Fabales</taxon>
        <taxon>Fabaceae</taxon>
        <taxon>Papilionoideae</taxon>
        <taxon>50 kb inversion clade</taxon>
        <taxon>NPAAA clade</taxon>
        <taxon>indigoferoid/millettioid clade</taxon>
        <taxon>Phaseoleae</taxon>
        <taxon>Clitoria</taxon>
    </lineage>
</organism>
<evidence type="ECO:0000313" key="2">
    <source>
        <dbReference type="EMBL" id="KAK7279481.1"/>
    </source>
</evidence>
<keyword evidence="1" id="KW-1133">Transmembrane helix</keyword>
<dbReference type="AlphaFoldDB" id="A0AAN9FQY1"/>
<keyword evidence="1" id="KW-0812">Transmembrane</keyword>
<keyword evidence="1" id="KW-0472">Membrane</keyword>
<keyword evidence="3" id="KW-1185">Reference proteome</keyword>
<accession>A0AAN9FQY1</accession>
<proteinExistence type="predicted"/>
<name>A0AAN9FQY1_CLITE</name>
<evidence type="ECO:0000256" key="1">
    <source>
        <dbReference type="SAM" id="Phobius"/>
    </source>
</evidence>
<comment type="caution">
    <text evidence="2">The sequence shown here is derived from an EMBL/GenBank/DDBJ whole genome shotgun (WGS) entry which is preliminary data.</text>
</comment>
<protein>
    <submittedName>
        <fullName evidence="2">Uncharacterized protein</fullName>
    </submittedName>
</protein>
<gene>
    <name evidence="2" type="ORF">RJT34_24534</name>
</gene>